<organism evidence="2 3">
    <name type="scientific">Saxibacter everestensis</name>
    <dbReference type="NCBI Taxonomy" id="2909229"/>
    <lineage>
        <taxon>Bacteria</taxon>
        <taxon>Bacillati</taxon>
        <taxon>Actinomycetota</taxon>
        <taxon>Actinomycetes</taxon>
        <taxon>Micrococcales</taxon>
        <taxon>Brevibacteriaceae</taxon>
        <taxon>Saxibacter</taxon>
    </lineage>
</organism>
<dbReference type="InterPro" id="IPR050266">
    <property type="entry name" value="AB_hydrolase_sf"/>
</dbReference>
<dbReference type="PANTHER" id="PTHR43798:SF33">
    <property type="entry name" value="HYDROLASE, PUTATIVE (AFU_ORTHOLOGUE AFUA_2G14860)-RELATED"/>
    <property type="match status" value="1"/>
</dbReference>
<keyword evidence="2" id="KW-0378">Hydrolase</keyword>
<dbReference type="PANTHER" id="PTHR43798">
    <property type="entry name" value="MONOACYLGLYCEROL LIPASE"/>
    <property type="match status" value="1"/>
</dbReference>
<dbReference type="SUPFAM" id="SSF53474">
    <property type="entry name" value="alpha/beta-Hydrolases"/>
    <property type="match status" value="1"/>
</dbReference>
<dbReference type="Proteomes" id="UP001209083">
    <property type="component" value="Chromosome"/>
</dbReference>
<accession>A0ABY8QWE9</accession>
<feature type="domain" description="AB hydrolase-1" evidence="1">
    <location>
        <begin position="23"/>
        <end position="241"/>
    </location>
</feature>
<dbReference type="InterPro" id="IPR029058">
    <property type="entry name" value="AB_hydrolase_fold"/>
</dbReference>
<evidence type="ECO:0000313" key="3">
    <source>
        <dbReference type="Proteomes" id="UP001209083"/>
    </source>
</evidence>
<protein>
    <submittedName>
        <fullName evidence="2">Alpha/beta hydrolase</fullName>
    </submittedName>
</protein>
<dbReference type="Pfam" id="PF00561">
    <property type="entry name" value="Abhydrolase_1"/>
    <property type="match status" value="1"/>
</dbReference>
<dbReference type="InterPro" id="IPR000073">
    <property type="entry name" value="AB_hydrolase_1"/>
</dbReference>
<evidence type="ECO:0000259" key="1">
    <source>
        <dbReference type="Pfam" id="PF00561"/>
    </source>
</evidence>
<gene>
    <name evidence="2" type="ORF">LWF01_01860</name>
</gene>
<sequence length="261" mass="27801">MSDAILSTPAFVEQYGTGKPVTLFAHGFGGSIRDTRPFGTGVSGTRAFMHFRGHGGRPAPSSRWTYEELAGELRAAADGVEATRALGVSMGAGALARMLADSPDRFEKAAFVLPAVLDGTTRSAGRTRMMSRVDRMVELAARHDTAGIAQQLALREPEEVRAVPAAQAWFEHQAELIVNSDARFGLTLPSERAVDSAAALGAVQARTLVLTHEDDEAHPVEVAEAYAAALPNAELVVLPAGSILWLGRSKIREIINGFLND</sequence>
<keyword evidence="3" id="KW-1185">Reference proteome</keyword>
<dbReference type="RefSeq" id="WP_349639339.1">
    <property type="nucleotide sequence ID" value="NZ_CP090958.1"/>
</dbReference>
<dbReference type="Gene3D" id="3.40.50.1820">
    <property type="entry name" value="alpha/beta hydrolase"/>
    <property type="match status" value="1"/>
</dbReference>
<reference evidence="2 3" key="1">
    <citation type="submission" date="2023-05" db="EMBL/GenBank/DDBJ databases">
        <title>Lithophilousrod everest ZFBP1038 complete genpme.</title>
        <authorList>
            <person name="Tian M."/>
        </authorList>
    </citation>
    <scope>NUCLEOTIDE SEQUENCE [LARGE SCALE GENOMIC DNA]</scope>
    <source>
        <strain evidence="2 3">ZFBP1038</strain>
    </source>
</reference>
<dbReference type="EMBL" id="CP090958">
    <property type="protein sequence ID" value="WGW12536.1"/>
    <property type="molecule type" value="Genomic_DNA"/>
</dbReference>
<proteinExistence type="predicted"/>
<name>A0ABY8QWE9_9MICO</name>
<dbReference type="GO" id="GO:0016787">
    <property type="term" value="F:hydrolase activity"/>
    <property type="evidence" value="ECO:0007669"/>
    <property type="project" value="UniProtKB-KW"/>
</dbReference>
<evidence type="ECO:0000313" key="2">
    <source>
        <dbReference type="EMBL" id="WGW12536.1"/>
    </source>
</evidence>